<organism evidence="2">
    <name type="scientific">uncultured Mycobacterium sp</name>
    <dbReference type="NCBI Taxonomy" id="171292"/>
    <lineage>
        <taxon>Bacteria</taxon>
        <taxon>Bacillati</taxon>
        <taxon>Actinomycetota</taxon>
        <taxon>Actinomycetes</taxon>
        <taxon>Mycobacteriales</taxon>
        <taxon>Mycobacteriaceae</taxon>
        <taxon>Mycobacterium</taxon>
        <taxon>environmental samples</taxon>
    </lineage>
</organism>
<protein>
    <submittedName>
        <fullName evidence="2">Uncharacterized protein</fullName>
    </submittedName>
</protein>
<reference evidence="2" key="1">
    <citation type="submission" date="2016-03" db="EMBL/GenBank/DDBJ databases">
        <authorList>
            <person name="Ploux O."/>
        </authorList>
    </citation>
    <scope>NUCLEOTIDE SEQUENCE</scope>
    <source>
        <strain evidence="2">UC10</strain>
    </source>
</reference>
<dbReference type="AlphaFoldDB" id="A0A1Y5PTN5"/>
<proteinExistence type="predicted"/>
<feature type="region of interest" description="Disordered" evidence="1">
    <location>
        <begin position="140"/>
        <end position="169"/>
    </location>
</feature>
<accession>A0A1Y5PTN5</accession>
<sequence>MCPLTDSIAGEGSFAANVLRDLLRHIAIQNAKNTDQLRPGHYVFEVSHAWTEGPMMYLVYRTPPSDITWGLVRDTTRSLIDPGPWNDTDDPALYYYLLDLEEGWPGSCSLQPGDDPDVIRWSGWPLEDLIERIVDLPESYRQPSFPVDSPEPQREPRSATGPRRYGNPL</sequence>
<evidence type="ECO:0000256" key="1">
    <source>
        <dbReference type="SAM" id="MobiDB-lite"/>
    </source>
</evidence>
<name>A0A1Y5PTN5_9MYCO</name>
<evidence type="ECO:0000313" key="2">
    <source>
        <dbReference type="EMBL" id="SBS79561.1"/>
    </source>
</evidence>
<dbReference type="EMBL" id="FLQS01000078">
    <property type="protein sequence ID" value="SBS79561.1"/>
    <property type="molecule type" value="Genomic_DNA"/>
</dbReference>
<gene>
    <name evidence="2" type="ORF">MHPYR_80150</name>
</gene>